<dbReference type="EMBL" id="SSMQ01000027">
    <property type="protein sequence ID" value="TKD03785.1"/>
    <property type="molecule type" value="Genomic_DNA"/>
</dbReference>
<proteinExistence type="predicted"/>
<dbReference type="Proteomes" id="UP000309215">
    <property type="component" value="Unassembled WGS sequence"/>
</dbReference>
<protein>
    <submittedName>
        <fullName evidence="2">Pilin</fullName>
    </submittedName>
</protein>
<dbReference type="OrthoDB" id="9795612at2"/>
<dbReference type="AlphaFoldDB" id="A0A4U1J8B5"/>
<dbReference type="PROSITE" id="PS00409">
    <property type="entry name" value="PROKAR_NTER_METHYL"/>
    <property type="match status" value="1"/>
</dbReference>
<keyword evidence="3" id="KW-1185">Reference proteome</keyword>
<dbReference type="InterPro" id="IPR012902">
    <property type="entry name" value="N_methyl_site"/>
</dbReference>
<comment type="caution">
    <text evidence="2">The sequence shown here is derived from an EMBL/GenBank/DDBJ whole genome shotgun (WGS) entry which is preliminary data.</text>
</comment>
<keyword evidence="1" id="KW-1133">Transmembrane helix</keyword>
<accession>A0A4U1J8B5</accession>
<evidence type="ECO:0000256" key="1">
    <source>
        <dbReference type="SAM" id="Phobius"/>
    </source>
</evidence>
<feature type="transmembrane region" description="Helical" evidence="1">
    <location>
        <begin position="12"/>
        <end position="33"/>
    </location>
</feature>
<dbReference type="RefSeq" id="WP_136931519.1">
    <property type="nucleotide sequence ID" value="NZ_SSMQ01000027.1"/>
</dbReference>
<dbReference type="NCBIfam" id="TIGR02532">
    <property type="entry name" value="IV_pilin_GFxxxE"/>
    <property type="match status" value="1"/>
</dbReference>
<evidence type="ECO:0000313" key="2">
    <source>
        <dbReference type="EMBL" id="TKD03785.1"/>
    </source>
</evidence>
<dbReference type="PANTHER" id="PTHR30093">
    <property type="entry name" value="GENERAL SECRETION PATHWAY PROTEIN G"/>
    <property type="match status" value="1"/>
</dbReference>
<gene>
    <name evidence="2" type="ORF">E8A74_24655</name>
</gene>
<dbReference type="InterPro" id="IPR045584">
    <property type="entry name" value="Pilin-like"/>
</dbReference>
<reference evidence="2 3" key="1">
    <citation type="submission" date="2019-04" db="EMBL/GenBank/DDBJ databases">
        <authorList>
            <person name="Li Y."/>
            <person name="Wang J."/>
        </authorList>
    </citation>
    <scope>NUCLEOTIDE SEQUENCE [LARGE SCALE GENOMIC DNA]</scope>
    <source>
        <strain evidence="2 3">DSM 14668</strain>
    </source>
</reference>
<evidence type="ECO:0000313" key="3">
    <source>
        <dbReference type="Proteomes" id="UP000309215"/>
    </source>
</evidence>
<sequence>MKRRREGRGFTLVELMIVVAIVGVLASLAIFGVRRYLAAAKVGEAKQTIGAIARAIAMLTERSVKSEVLPLGGLSESSLTTWCPECGGTMLCVTPQSVPAARKYQPENLNGKDFDQCCWRCVRFGLDDPTYYQYRYSVGQAYLGPPLGGPDPGTTGVEIAAVGDLDGDASTSILTLTGTREAPTGQFRFSTQVFVSNEHE</sequence>
<dbReference type="Gene3D" id="3.30.700.10">
    <property type="entry name" value="Glycoprotein, Type 4 Pilin"/>
    <property type="match status" value="1"/>
</dbReference>
<name>A0A4U1J8B5_9BACT</name>
<keyword evidence="1" id="KW-0472">Membrane</keyword>
<dbReference type="SUPFAM" id="SSF54523">
    <property type="entry name" value="Pili subunits"/>
    <property type="match status" value="1"/>
</dbReference>
<dbReference type="Pfam" id="PF07963">
    <property type="entry name" value="N_methyl"/>
    <property type="match status" value="1"/>
</dbReference>
<keyword evidence="1" id="KW-0812">Transmembrane</keyword>
<organism evidence="2 3">
    <name type="scientific">Polyangium fumosum</name>
    <dbReference type="NCBI Taxonomy" id="889272"/>
    <lineage>
        <taxon>Bacteria</taxon>
        <taxon>Pseudomonadati</taxon>
        <taxon>Myxococcota</taxon>
        <taxon>Polyangia</taxon>
        <taxon>Polyangiales</taxon>
        <taxon>Polyangiaceae</taxon>
        <taxon>Polyangium</taxon>
    </lineage>
</organism>